<dbReference type="Proteomes" id="UP001143372">
    <property type="component" value="Unassembled WGS sequence"/>
</dbReference>
<evidence type="ECO:0000313" key="2">
    <source>
        <dbReference type="EMBL" id="GLK68367.1"/>
    </source>
</evidence>
<dbReference type="GO" id="GO:0003955">
    <property type="term" value="F:NAD(P)H dehydrogenase (quinone) activity"/>
    <property type="evidence" value="ECO:0007669"/>
    <property type="project" value="TreeGrafter"/>
</dbReference>
<dbReference type="PANTHER" id="PTHR43014:SF2">
    <property type="entry name" value="MERCURIC REDUCTASE"/>
    <property type="match status" value="1"/>
</dbReference>
<dbReference type="PRINTS" id="PR00411">
    <property type="entry name" value="PNDRDTASEI"/>
</dbReference>
<protein>
    <recommendedName>
        <fullName evidence="1">FAD/NAD(P)-binding domain-containing protein</fullName>
    </recommendedName>
</protein>
<dbReference type="AlphaFoldDB" id="A0A9W6MW13"/>
<sequence length="147" mass="15452">MAGAYDAIVIGAGQAGPSLAARLAGAGMTVALIERHLIGGTCVNTGCTPTKAMVASAYAAHLARRAADFGVRIGGDVTIDMAKVKARKDEIAGNSRRNNETWLAGIDRLTVIRGHARFTAPHEIEVGGETMTAPKIFPERRRQGRDA</sequence>
<keyword evidence="3" id="KW-1185">Reference proteome</keyword>
<dbReference type="InterPro" id="IPR023753">
    <property type="entry name" value="FAD/NAD-binding_dom"/>
</dbReference>
<dbReference type="Pfam" id="PF07992">
    <property type="entry name" value="Pyr_redox_2"/>
    <property type="match status" value="1"/>
</dbReference>
<dbReference type="InterPro" id="IPR036188">
    <property type="entry name" value="FAD/NAD-bd_sf"/>
</dbReference>
<dbReference type="Gene3D" id="3.50.50.60">
    <property type="entry name" value="FAD/NAD(P)-binding domain"/>
    <property type="match status" value="1"/>
</dbReference>
<dbReference type="EMBL" id="BSFI01000008">
    <property type="protein sequence ID" value="GLK68367.1"/>
    <property type="molecule type" value="Genomic_DNA"/>
</dbReference>
<comment type="caution">
    <text evidence="2">The sequence shown here is derived from an EMBL/GenBank/DDBJ whole genome shotgun (WGS) entry which is preliminary data.</text>
</comment>
<dbReference type="PANTHER" id="PTHR43014">
    <property type="entry name" value="MERCURIC REDUCTASE"/>
    <property type="match status" value="1"/>
</dbReference>
<dbReference type="SUPFAM" id="SSF51905">
    <property type="entry name" value="FAD/NAD(P)-binding domain"/>
    <property type="match status" value="1"/>
</dbReference>
<name>A0A9W6MW13_9HYPH</name>
<reference evidence="2" key="1">
    <citation type="journal article" date="2014" name="Int. J. Syst. Evol. Microbiol.">
        <title>Complete genome sequence of Corynebacterium casei LMG S-19264T (=DSM 44701T), isolated from a smear-ripened cheese.</title>
        <authorList>
            <consortium name="US DOE Joint Genome Institute (JGI-PGF)"/>
            <person name="Walter F."/>
            <person name="Albersmeier A."/>
            <person name="Kalinowski J."/>
            <person name="Ruckert C."/>
        </authorList>
    </citation>
    <scope>NUCLEOTIDE SEQUENCE</scope>
    <source>
        <strain evidence="2">VKM B-2347</strain>
    </source>
</reference>
<dbReference type="GO" id="GO:0050660">
    <property type="term" value="F:flavin adenine dinucleotide binding"/>
    <property type="evidence" value="ECO:0007669"/>
    <property type="project" value="TreeGrafter"/>
</dbReference>
<evidence type="ECO:0000313" key="3">
    <source>
        <dbReference type="Proteomes" id="UP001143372"/>
    </source>
</evidence>
<accession>A0A9W6MW13</accession>
<reference evidence="2" key="2">
    <citation type="submission" date="2023-01" db="EMBL/GenBank/DDBJ databases">
        <authorList>
            <person name="Sun Q."/>
            <person name="Evtushenko L."/>
        </authorList>
    </citation>
    <scope>NUCLEOTIDE SEQUENCE</scope>
    <source>
        <strain evidence="2">VKM B-2347</strain>
    </source>
</reference>
<evidence type="ECO:0000259" key="1">
    <source>
        <dbReference type="Pfam" id="PF07992"/>
    </source>
</evidence>
<feature type="domain" description="FAD/NAD(P)-binding" evidence="1">
    <location>
        <begin position="5"/>
        <end position="136"/>
    </location>
</feature>
<proteinExistence type="predicted"/>
<gene>
    <name evidence="2" type="ORF">GCM10008179_20050</name>
</gene>
<organism evidence="2 3">
    <name type="scientific">Hansschlegelia plantiphila</name>
    <dbReference type="NCBI Taxonomy" id="374655"/>
    <lineage>
        <taxon>Bacteria</taxon>
        <taxon>Pseudomonadati</taxon>
        <taxon>Pseudomonadota</taxon>
        <taxon>Alphaproteobacteria</taxon>
        <taxon>Hyphomicrobiales</taxon>
        <taxon>Methylopilaceae</taxon>
        <taxon>Hansschlegelia</taxon>
    </lineage>
</organism>